<evidence type="ECO:0000256" key="1">
    <source>
        <dbReference type="SAM" id="MobiDB-lite"/>
    </source>
</evidence>
<name>A0ABR4L6Y0_9EURO</name>
<protein>
    <recommendedName>
        <fullName evidence="4">Secreted protein</fullName>
    </recommendedName>
</protein>
<dbReference type="Proteomes" id="UP001610444">
    <property type="component" value="Unassembled WGS sequence"/>
</dbReference>
<proteinExistence type="predicted"/>
<organism evidence="2 3">
    <name type="scientific">Aspergillus pseudodeflectus</name>
    <dbReference type="NCBI Taxonomy" id="176178"/>
    <lineage>
        <taxon>Eukaryota</taxon>
        <taxon>Fungi</taxon>
        <taxon>Dikarya</taxon>
        <taxon>Ascomycota</taxon>
        <taxon>Pezizomycotina</taxon>
        <taxon>Eurotiomycetes</taxon>
        <taxon>Eurotiomycetidae</taxon>
        <taxon>Eurotiales</taxon>
        <taxon>Aspergillaceae</taxon>
        <taxon>Aspergillus</taxon>
        <taxon>Aspergillus subgen. Nidulantes</taxon>
    </lineage>
</organism>
<dbReference type="GeneID" id="98164979"/>
<dbReference type="RefSeq" id="XP_070904991.1">
    <property type="nucleotide sequence ID" value="XM_071049815.1"/>
</dbReference>
<feature type="region of interest" description="Disordered" evidence="1">
    <location>
        <begin position="146"/>
        <end position="167"/>
    </location>
</feature>
<evidence type="ECO:0008006" key="4">
    <source>
        <dbReference type="Google" id="ProtNLM"/>
    </source>
</evidence>
<gene>
    <name evidence="2" type="ORF">BJX68DRAFT_82475</name>
</gene>
<evidence type="ECO:0000313" key="2">
    <source>
        <dbReference type="EMBL" id="KAL2860300.1"/>
    </source>
</evidence>
<sequence>MLRIRWMLIRCDAVAVIDLFTPSSSAPCMLSVLGSWKMKSGEREERGHHLEKEFVLSSHFTSWETGALGSSGPRRISGVVCFVIGQIKKDGDVRNFAVQRSRTIIITKARWREKLKRVIEAMVRGASTRLQKPQLILGQCGQWVPPASHRSSGKLENRESMHPPFGI</sequence>
<dbReference type="EMBL" id="JBFXLR010000002">
    <property type="protein sequence ID" value="KAL2860300.1"/>
    <property type="molecule type" value="Genomic_DNA"/>
</dbReference>
<keyword evidence="3" id="KW-1185">Reference proteome</keyword>
<comment type="caution">
    <text evidence="2">The sequence shown here is derived from an EMBL/GenBank/DDBJ whole genome shotgun (WGS) entry which is preliminary data.</text>
</comment>
<evidence type="ECO:0000313" key="3">
    <source>
        <dbReference type="Proteomes" id="UP001610444"/>
    </source>
</evidence>
<accession>A0ABR4L6Y0</accession>
<reference evidence="2 3" key="1">
    <citation type="submission" date="2024-07" db="EMBL/GenBank/DDBJ databases">
        <title>Section-level genome sequencing and comparative genomics of Aspergillus sections Usti and Cavernicolus.</title>
        <authorList>
            <consortium name="Lawrence Berkeley National Laboratory"/>
            <person name="Nybo J.L."/>
            <person name="Vesth T.C."/>
            <person name="Theobald S."/>
            <person name="Frisvad J.C."/>
            <person name="Larsen T.O."/>
            <person name="Kjaerboelling I."/>
            <person name="Rothschild-Mancinelli K."/>
            <person name="Lyhne E.K."/>
            <person name="Kogle M.E."/>
            <person name="Barry K."/>
            <person name="Clum A."/>
            <person name="Na H."/>
            <person name="Ledsgaard L."/>
            <person name="Lin J."/>
            <person name="Lipzen A."/>
            <person name="Kuo A."/>
            <person name="Riley R."/>
            <person name="Mondo S."/>
            <person name="LaButti K."/>
            <person name="Haridas S."/>
            <person name="Pangalinan J."/>
            <person name="Salamov A.A."/>
            <person name="Simmons B.A."/>
            <person name="Magnuson J.K."/>
            <person name="Chen J."/>
            <person name="Drula E."/>
            <person name="Henrissat B."/>
            <person name="Wiebenga A."/>
            <person name="Lubbers R.J."/>
            <person name="Gomes A.C."/>
            <person name="Macurrencykelacurrency M.R."/>
            <person name="Stajich J."/>
            <person name="Grigoriev I.V."/>
            <person name="Mortensen U.H."/>
            <person name="De vries R.P."/>
            <person name="Baker S.E."/>
            <person name="Andersen M.R."/>
        </authorList>
    </citation>
    <scope>NUCLEOTIDE SEQUENCE [LARGE SCALE GENOMIC DNA]</scope>
    <source>
        <strain evidence="2 3">CBS 756.74</strain>
    </source>
</reference>